<dbReference type="InterPro" id="IPR052701">
    <property type="entry name" value="GAG_Ulvan_Degrading_Sulfatases"/>
</dbReference>
<reference evidence="3 4" key="1">
    <citation type="submission" date="2019-02" db="EMBL/GenBank/DDBJ databases">
        <title>The genomic architecture of introgression among sibling species of bacteria.</title>
        <authorList>
            <person name="Cavassim M.I.A."/>
            <person name="Moeskjaer S."/>
            <person name="Moslemi C."/>
            <person name="Fields B."/>
            <person name="Bachmann A."/>
            <person name="Vilhjalmsson B."/>
            <person name="Schierup M.H."/>
            <person name="Young J.P.W."/>
            <person name="Andersen S.U."/>
        </authorList>
    </citation>
    <scope>NUCLEOTIDE SEQUENCE [LARGE SCALE GENOMIC DNA]</scope>
    <source>
        <strain evidence="3 4">SM92</strain>
        <plasmid evidence="3">pSM92_Rh01</plasmid>
    </source>
</reference>
<accession>A0AB38HY62</accession>
<dbReference type="PANTHER" id="PTHR43751:SF2">
    <property type="entry name" value="SULFATASE N-TERMINAL DOMAIN-CONTAINING PROTEIN"/>
    <property type="match status" value="1"/>
</dbReference>
<dbReference type="Proteomes" id="UP000294215">
    <property type="component" value="Unassembled WGS sequence"/>
</dbReference>
<name>A0AB38HY62_9HYPH</name>
<evidence type="ECO:0000313" key="4">
    <source>
        <dbReference type="Proteomes" id="UP000294215"/>
    </source>
</evidence>
<dbReference type="Gene3D" id="3.40.720.10">
    <property type="entry name" value="Alkaline Phosphatase, subunit A"/>
    <property type="match status" value="1"/>
</dbReference>
<keyword evidence="3" id="KW-0614">Plasmid</keyword>
<sequence length="548" mass="60712">MMRTPVHRRLLAATAAVAMTMTSAAIAPSVFAQQAAQAPATAPTADASKPNILVIFGDDVGQTNISAYSFGVVGYKTPNIDSIAKAGMMFTDYYAENSCTAGRSTFITGQTCLRTGLCKVGAPGAPVGLQASDITIAQALKPLGYATGQFGKNHLGDRDEYLPTKHGFDEFFGNLYHLNAEEEPEAPYWPKDDAEFLKAYSPRGVIKASADGKIEDSGPLTKKRMETIDDETSSAAMDFMDRQVKARKPFFTWMNATRMHVFTHVRESMRGQSGMVGNEYADGMVEHDQLVGKLLKKLDELGIADNTIVVYTTDNGPNQWSWPDAATTPFRSEKDTNWEGAFRVPAMVKWPGHIQPGQVSNGMMSGLDWFPTLLAAAGDPDVKGRLLSGWKPDVSANSFRNHLDGYNQLDYLTGKTDKSARRDFYYFDDDGGLVATRYDDWKVVFKEQPAPGGFAVWQTPFVTWRIPKLFNLRMDPYERADTVSDQYNDWLTRNDYLLVKGQLQGAAFLETFVKYPPSQRVASFNIEGVRAEVDKAIDQSFKDRGIEK</sequence>
<evidence type="ECO:0000256" key="1">
    <source>
        <dbReference type="SAM" id="SignalP"/>
    </source>
</evidence>
<feature type="signal peptide" evidence="1">
    <location>
        <begin position="1"/>
        <end position="32"/>
    </location>
</feature>
<organism evidence="3 4">
    <name type="scientific">Rhizobium ruizarguesonis</name>
    <dbReference type="NCBI Taxonomy" id="2081791"/>
    <lineage>
        <taxon>Bacteria</taxon>
        <taxon>Pseudomonadati</taxon>
        <taxon>Pseudomonadota</taxon>
        <taxon>Alphaproteobacteria</taxon>
        <taxon>Hyphomicrobiales</taxon>
        <taxon>Rhizobiaceae</taxon>
        <taxon>Rhizobium/Agrobacterium group</taxon>
        <taxon>Rhizobium</taxon>
    </lineage>
</organism>
<dbReference type="Gene3D" id="3.30.1120.10">
    <property type="match status" value="1"/>
</dbReference>
<dbReference type="InterPro" id="IPR017850">
    <property type="entry name" value="Alkaline_phosphatase_core_sf"/>
</dbReference>
<dbReference type="PANTHER" id="PTHR43751">
    <property type="entry name" value="SULFATASE"/>
    <property type="match status" value="1"/>
</dbReference>
<feature type="chain" id="PRO_5044241396" evidence="1">
    <location>
        <begin position="33"/>
        <end position="548"/>
    </location>
</feature>
<evidence type="ECO:0000259" key="2">
    <source>
        <dbReference type="Pfam" id="PF00884"/>
    </source>
</evidence>
<dbReference type="CDD" id="cd16142">
    <property type="entry name" value="ARS_like"/>
    <property type="match status" value="1"/>
</dbReference>
<dbReference type="EMBL" id="SIMR01000002">
    <property type="protein sequence ID" value="TBC06565.1"/>
    <property type="molecule type" value="Genomic_DNA"/>
</dbReference>
<gene>
    <name evidence="3" type="ORF">ELH40_24905</name>
</gene>
<geneLocation type="plasmid" evidence="3">
    <name>pSM92_Rh01</name>
</geneLocation>
<dbReference type="Pfam" id="PF00884">
    <property type="entry name" value="Sulfatase"/>
    <property type="match status" value="1"/>
</dbReference>
<evidence type="ECO:0000313" key="3">
    <source>
        <dbReference type="EMBL" id="TBC06565.1"/>
    </source>
</evidence>
<dbReference type="AlphaFoldDB" id="A0AB38HY62"/>
<keyword evidence="1" id="KW-0732">Signal</keyword>
<feature type="domain" description="Sulfatase N-terminal" evidence="2">
    <location>
        <begin position="50"/>
        <end position="378"/>
    </location>
</feature>
<comment type="caution">
    <text evidence="3">The sequence shown here is derived from an EMBL/GenBank/DDBJ whole genome shotgun (WGS) entry which is preliminary data.</text>
</comment>
<protein>
    <submittedName>
        <fullName evidence="3">Arylsulfatase</fullName>
    </submittedName>
</protein>
<dbReference type="SUPFAM" id="SSF53649">
    <property type="entry name" value="Alkaline phosphatase-like"/>
    <property type="match status" value="1"/>
</dbReference>
<proteinExistence type="predicted"/>
<dbReference type="InterPro" id="IPR000917">
    <property type="entry name" value="Sulfatase_N"/>
</dbReference>